<sequence length="56" mass="6071">IIGGEKTGDTVTVECSTFHSCPYSKPAITLNGIEGSDKTKDESIKDGLWKITLTRK</sequence>
<dbReference type="EMBL" id="JAMKFB020000015">
    <property type="protein sequence ID" value="KAL0174917.1"/>
    <property type="molecule type" value="Genomic_DNA"/>
</dbReference>
<reference evidence="1 2" key="1">
    <citation type="submission" date="2024-05" db="EMBL/GenBank/DDBJ databases">
        <title>Genome sequencing and assembly of Indian major carp, Cirrhinus mrigala (Hamilton, 1822).</title>
        <authorList>
            <person name="Mohindra V."/>
            <person name="Chowdhury L.M."/>
            <person name="Lal K."/>
            <person name="Jena J.K."/>
        </authorList>
    </citation>
    <scope>NUCLEOTIDE SEQUENCE [LARGE SCALE GENOMIC DNA]</scope>
    <source>
        <strain evidence="1">CM1030</strain>
        <tissue evidence="1">Blood</tissue>
    </source>
</reference>
<comment type="caution">
    <text evidence="1">The sequence shown here is derived from an EMBL/GenBank/DDBJ whole genome shotgun (WGS) entry which is preliminary data.</text>
</comment>
<evidence type="ECO:0000313" key="2">
    <source>
        <dbReference type="Proteomes" id="UP001529510"/>
    </source>
</evidence>
<protein>
    <submittedName>
        <fullName evidence="1">Uncharacterized protein</fullName>
    </submittedName>
</protein>
<gene>
    <name evidence="1" type="ORF">M9458_030885</name>
</gene>
<feature type="non-terminal residue" evidence="1">
    <location>
        <position position="1"/>
    </location>
</feature>
<dbReference type="AlphaFoldDB" id="A0ABD0PLL8"/>
<organism evidence="1 2">
    <name type="scientific">Cirrhinus mrigala</name>
    <name type="common">Mrigala</name>
    <dbReference type="NCBI Taxonomy" id="683832"/>
    <lineage>
        <taxon>Eukaryota</taxon>
        <taxon>Metazoa</taxon>
        <taxon>Chordata</taxon>
        <taxon>Craniata</taxon>
        <taxon>Vertebrata</taxon>
        <taxon>Euteleostomi</taxon>
        <taxon>Actinopterygii</taxon>
        <taxon>Neopterygii</taxon>
        <taxon>Teleostei</taxon>
        <taxon>Ostariophysi</taxon>
        <taxon>Cypriniformes</taxon>
        <taxon>Cyprinidae</taxon>
        <taxon>Labeoninae</taxon>
        <taxon>Labeonini</taxon>
        <taxon>Cirrhinus</taxon>
    </lineage>
</organism>
<keyword evidence="2" id="KW-1185">Reference proteome</keyword>
<name>A0ABD0PLL8_CIRMR</name>
<feature type="non-terminal residue" evidence="1">
    <location>
        <position position="56"/>
    </location>
</feature>
<proteinExistence type="predicted"/>
<accession>A0ABD0PLL8</accession>
<dbReference type="PANTHER" id="PTHR46484:SF1">
    <property type="entry name" value="SCHWANN CELL MYELIN PROTEIN-RELATED"/>
    <property type="match status" value="1"/>
</dbReference>
<dbReference type="Proteomes" id="UP001529510">
    <property type="component" value="Unassembled WGS sequence"/>
</dbReference>
<evidence type="ECO:0000313" key="1">
    <source>
        <dbReference type="EMBL" id="KAL0174917.1"/>
    </source>
</evidence>
<dbReference type="PANTHER" id="PTHR46484">
    <property type="entry name" value="SI:CH211-171H4.5-RELATED"/>
    <property type="match status" value="1"/>
</dbReference>